<accession>A0A6I2F3K4</accession>
<gene>
    <name evidence="3" type="ORF">GE115_04595</name>
</gene>
<feature type="transmembrane region" description="Helical" evidence="2">
    <location>
        <begin position="26"/>
        <end position="51"/>
    </location>
</feature>
<keyword evidence="2" id="KW-0472">Membrane</keyword>
<keyword evidence="2" id="KW-0812">Transmembrane</keyword>
<feature type="compositionally biased region" description="Low complexity" evidence="1">
    <location>
        <begin position="95"/>
        <end position="104"/>
    </location>
</feature>
<proteinExistence type="predicted"/>
<organism evidence="3 4">
    <name type="scientific">Agromyces agglutinans</name>
    <dbReference type="NCBI Taxonomy" id="2662258"/>
    <lineage>
        <taxon>Bacteria</taxon>
        <taxon>Bacillati</taxon>
        <taxon>Actinomycetota</taxon>
        <taxon>Actinomycetes</taxon>
        <taxon>Micrococcales</taxon>
        <taxon>Microbacteriaceae</taxon>
        <taxon>Agromyces</taxon>
    </lineage>
</organism>
<protein>
    <submittedName>
        <fullName evidence="3">Uncharacterized protein</fullName>
    </submittedName>
</protein>
<evidence type="ECO:0000256" key="2">
    <source>
        <dbReference type="SAM" id="Phobius"/>
    </source>
</evidence>
<evidence type="ECO:0000313" key="4">
    <source>
        <dbReference type="Proteomes" id="UP000431080"/>
    </source>
</evidence>
<sequence length="339" mass="35619">MSEPMHRRRPVPGRHRQWTRVLRERAALIGGGFAVVALCAAGVGLGAYAAIGEGARPTTVDGTTGIAAPPSPTSGEGEGAGAEDGSLETTPLPEASGPPASAQPSPKPSPGPTPPPTQGKPQQPSPNPDPTDPRSAKYNPYVTPGDPAFVTDDAKRAWLGRQAVIRECMAAAGFSYLEWQWWFGGSPMPPNLDTDAQNSWMSALRGEALADPEVGWDRAGCEGQAQHAADEAEAAGTPLTAELLPMPDGPTPRERWLEFQDAVRTCMADAGHEYRYWEFWNPEYAGDGGPAAMPPGLDDAARAAWNTAAFGSPDGGDGSLDTGGCWTIGADRTAYSEWS</sequence>
<keyword evidence="4" id="KW-1185">Reference proteome</keyword>
<evidence type="ECO:0000313" key="3">
    <source>
        <dbReference type="EMBL" id="MRG59149.1"/>
    </source>
</evidence>
<dbReference type="EMBL" id="WJIF01000002">
    <property type="protein sequence ID" value="MRG59149.1"/>
    <property type="molecule type" value="Genomic_DNA"/>
</dbReference>
<dbReference type="RefSeq" id="WP_153683606.1">
    <property type="nucleotide sequence ID" value="NZ_WJIF01000002.1"/>
</dbReference>
<feature type="region of interest" description="Disordered" evidence="1">
    <location>
        <begin position="60"/>
        <end position="147"/>
    </location>
</feature>
<comment type="caution">
    <text evidence="3">The sequence shown here is derived from an EMBL/GenBank/DDBJ whole genome shotgun (WGS) entry which is preliminary data.</text>
</comment>
<evidence type="ECO:0000256" key="1">
    <source>
        <dbReference type="SAM" id="MobiDB-lite"/>
    </source>
</evidence>
<reference evidence="3 4" key="1">
    <citation type="submission" date="2019-10" db="EMBL/GenBank/DDBJ databases">
        <authorList>
            <person name="Nie G."/>
            <person name="Ming H."/>
            <person name="Yi B."/>
        </authorList>
    </citation>
    <scope>NUCLEOTIDE SEQUENCE [LARGE SCALE GENOMIC DNA]</scope>
    <source>
        <strain evidence="3 4">CFH 90414</strain>
    </source>
</reference>
<keyword evidence="2" id="KW-1133">Transmembrane helix</keyword>
<dbReference type="Proteomes" id="UP000431080">
    <property type="component" value="Unassembled WGS sequence"/>
</dbReference>
<name>A0A6I2F3K4_9MICO</name>
<feature type="compositionally biased region" description="Pro residues" evidence="1">
    <location>
        <begin position="105"/>
        <end position="130"/>
    </location>
</feature>
<dbReference type="AlphaFoldDB" id="A0A6I2F3K4"/>